<evidence type="ECO:0000256" key="1">
    <source>
        <dbReference type="ARBA" id="ARBA00006534"/>
    </source>
</evidence>
<evidence type="ECO:0000256" key="4">
    <source>
        <dbReference type="ARBA" id="ARBA00022825"/>
    </source>
</evidence>
<dbReference type="Pfam" id="PF03575">
    <property type="entry name" value="Peptidase_S51"/>
    <property type="match status" value="1"/>
</dbReference>
<dbReference type="InterPro" id="IPR029062">
    <property type="entry name" value="Class_I_gatase-like"/>
</dbReference>
<dbReference type="GO" id="GO:0008236">
    <property type="term" value="F:serine-type peptidase activity"/>
    <property type="evidence" value="ECO:0007669"/>
    <property type="project" value="UniProtKB-KW"/>
</dbReference>
<gene>
    <name evidence="5" type="ORF">EDB95_5452</name>
</gene>
<organism evidence="5 6">
    <name type="scientific">Dinghuibacter silviterrae</name>
    <dbReference type="NCBI Taxonomy" id="1539049"/>
    <lineage>
        <taxon>Bacteria</taxon>
        <taxon>Pseudomonadati</taxon>
        <taxon>Bacteroidota</taxon>
        <taxon>Chitinophagia</taxon>
        <taxon>Chitinophagales</taxon>
        <taxon>Chitinophagaceae</taxon>
        <taxon>Dinghuibacter</taxon>
    </lineage>
</organism>
<dbReference type="AlphaFoldDB" id="A0A4R8DIM7"/>
<accession>A0A4R8DIM7</accession>
<evidence type="ECO:0000313" key="5">
    <source>
        <dbReference type="EMBL" id="TDW97601.1"/>
    </source>
</evidence>
<protein>
    <submittedName>
        <fullName evidence="5">Peptidase E</fullName>
    </submittedName>
</protein>
<dbReference type="Gene3D" id="3.40.50.880">
    <property type="match status" value="1"/>
</dbReference>
<evidence type="ECO:0000256" key="2">
    <source>
        <dbReference type="ARBA" id="ARBA00022670"/>
    </source>
</evidence>
<keyword evidence="2" id="KW-0645">Protease</keyword>
<reference evidence="5 6" key="1">
    <citation type="submission" date="2019-03" db="EMBL/GenBank/DDBJ databases">
        <title>Genomic Encyclopedia of Type Strains, Phase IV (KMG-IV): sequencing the most valuable type-strain genomes for metagenomic binning, comparative biology and taxonomic classification.</title>
        <authorList>
            <person name="Goeker M."/>
        </authorList>
    </citation>
    <scope>NUCLEOTIDE SEQUENCE [LARGE SCALE GENOMIC DNA]</scope>
    <source>
        <strain evidence="5 6">DSM 100059</strain>
    </source>
</reference>
<comment type="caution">
    <text evidence="5">The sequence shown here is derived from an EMBL/GenBank/DDBJ whole genome shotgun (WGS) entry which is preliminary data.</text>
</comment>
<keyword evidence="4" id="KW-0720">Serine protease</keyword>
<dbReference type="GO" id="GO:0006508">
    <property type="term" value="P:proteolysis"/>
    <property type="evidence" value="ECO:0007669"/>
    <property type="project" value="UniProtKB-KW"/>
</dbReference>
<dbReference type="CDD" id="cd03146">
    <property type="entry name" value="GAT1_Peptidase_E"/>
    <property type="match status" value="1"/>
</dbReference>
<dbReference type="RefSeq" id="WP_134000124.1">
    <property type="nucleotide sequence ID" value="NZ_SODV01000002.1"/>
</dbReference>
<keyword evidence="6" id="KW-1185">Reference proteome</keyword>
<sequence>MRQIIAMGGGGFSMEPGNPLLDQYVLNASGRSRPSVCFLPHATDDASRYALNFYTAFARLDARPFHLSLFTPPTADLESFLLGMDVIYVGGGNTKSMLALWREWGLDTILRKAYDKGIVLAGISAGANCWFQECSTDSIPGPYTMLPCLGLVPGSFCPHYDGEVERRPSLHRLLSSGSILPGYAADNSAAVHFADDAVTCVASVPSARVYRVGLEGRVVVEEALPTRYLGA</sequence>
<dbReference type="PANTHER" id="PTHR20842">
    <property type="entry name" value="PROTEASE S51 ALPHA-ASPARTYL DIPEPTIDASE"/>
    <property type="match status" value="1"/>
</dbReference>
<comment type="similarity">
    <text evidence="1">Belongs to the peptidase S51 family.</text>
</comment>
<evidence type="ECO:0000313" key="6">
    <source>
        <dbReference type="Proteomes" id="UP000294498"/>
    </source>
</evidence>
<dbReference type="SUPFAM" id="SSF52317">
    <property type="entry name" value="Class I glutamine amidotransferase-like"/>
    <property type="match status" value="1"/>
</dbReference>
<keyword evidence="3" id="KW-0378">Hydrolase</keyword>
<evidence type="ECO:0000256" key="3">
    <source>
        <dbReference type="ARBA" id="ARBA00022801"/>
    </source>
</evidence>
<proteinExistence type="inferred from homology"/>
<dbReference type="EMBL" id="SODV01000002">
    <property type="protein sequence ID" value="TDW97601.1"/>
    <property type="molecule type" value="Genomic_DNA"/>
</dbReference>
<dbReference type="PANTHER" id="PTHR20842:SF0">
    <property type="entry name" value="ALPHA-ASPARTYL DIPEPTIDASE"/>
    <property type="match status" value="1"/>
</dbReference>
<name>A0A4R8DIM7_9BACT</name>
<dbReference type="InterPro" id="IPR005320">
    <property type="entry name" value="Peptidase_S51"/>
</dbReference>
<dbReference type="Proteomes" id="UP000294498">
    <property type="component" value="Unassembled WGS sequence"/>
</dbReference>
<dbReference type="OrthoDB" id="3373764at2"/>